<keyword evidence="3" id="KW-1185">Reference proteome</keyword>
<reference evidence="2 3" key="1">
    <citation type="submission" date="2011-10" db="EMBL/GenBank/DDBJ databases">
        <title>The Improved High-Quality Draft genome of Methanoplanus limicola DSM 2279.</title>
        <authorList>
            <consortium name="US DOE Joint Genome Institute (JGI-PGF)"/>
            <person name="Lucas S."/>
            <person name="Copeland A."/>
            <person name="Lapidus A."/>
            <person name="Glavina del Rio T."/>
            <person name="Dalin E."/>
            <person name="Tice H."/>
            <person name="Bruce D."/>
            <person name="Goodwin L."/>
            <person name="Pitluck S."/>
            <person name="Peters L."/>
            <person name="Mikhailova N."/>
            <person name="Lu M."/>
            <person name="Kyrpides N."/>
            <person name="Mavromatis K."/>
            <person name="Ivanova N."/>
            <person name="Markowitz V."/>
            <person name="Cheng J.-F."/>
            <person name="Hugenholtz P."/>
            <person name="Woyke T."/>
            <person name="Wu D."/>
            <person name="Wirth R."/>
            <person name="Brambilla E.-M."/>
            <person name="Klenk H.-P."/>
            <person name="Eisen J.A."/>
        </authorList>
    </citation>
    <scope>NUCLEOTIDE SEQUENCE [LARGE SCALE GENOMIC DNA]</scope>
    <source>
        <strain evidence="2 3">DSM 2279</strain>
    </source>
</reference>
<dbReference type="STRING" id="937775.Metlim_1262"/>
<dbReference type="Proteomes" id="UP000005741">
    <property type="component" value="Chromosome"/>
</dbReference>
<keyword evidence="1" id="KW-0812">Transmembrane</keyword>
<name>H1Z1A4_9EURY</name>
<keyword evidence="1" id="KW-0472">Membrane</keyword>
<sequence length="53" mass="5480">MAINLTPIAEILDGVVSFVPNLVDLVVNLIPLSIAIAISAFIGGIFAAILAKF</sequence>
<proteinExistence type="predicted"/>
<dbReference type="HOGENOM" id="CLU_3057134_0_0_2"/>
<accession>H1Z1A4</accession>
<organism evidence="2 3">
    <name type="scientific">Methanoplanus limicola DSM 2279</name>
    <dbReference type="NCBI Taxonomy" id="937775"/>
    <lineage>
        <taxon>Archaea</taxon>
        <taxon>Methanobacteriati</taxon>
        <taxon>Methanobacteriota</taxon>
        <taxon>Stenosarchaea group</taxon>
        <taxon>Methanomicrobia</taxon>
        <taxon>Methanomicrobiales</taxon>
        <taxon>Methanomicrobiaceae</taxon>
        <taxon>Methanoplanus</taxon>
    </lineage>
</organism>
<protein>
    <submittedName>
        <fullName evidence="2">Uncharacterized protein</fullName>
    </submittedName>
</protein>
<dbReference type="AlphaFoldDB" id="H1Z1A4"/>
<evidence type="ECO:0000313" key="3">
    <source>
        <dbReference type="Proteomes" id="UP000005741"/>
    </source>
</evidence>
<keyword evidence="1" id="KW-1133">Transmembrane helix</keyword>
<evidence type="ECO:0000256" key="1">
    <source>
        <dbReference type="SAM" id="Phobius"/>
    </source>
</evidence>
<dbReference type="RefSeq" id="WP_004077122.1">
    <property type="nucleotide sequence ID" value="NZ_CM001436.1"/>
</dbReference>
<dbReference type="InParanoid" id="H1Z1A4"/>
<dbReference type="EMBL" id="CM001436">
    <property type="protein sequence ID" value="EHQ35371.1"/>
    <property type="molecule type" value="Genomic_DNA"/>
</dbReference>
<gene>
    <name evidence="2" type="ORF">Metlim_1262</name>
</gene>
<evidence type="ECO:0000313" key="2">
    <source>
        <dbReference type="EMBL" id="EHQ35371.1"/>
    </source>
</evidence>
<feature type="transmembrane region" description="Helical" evidence="1">
    <location>
        <begin position="29"/>
        <end position="51"/>
    </location>
</feature>